<dbReference type="GO" id="GO:0000139">
    <property type="term" value="C:Golgi membrane"/>
    <property type="evidence" value="ECO:0007669"/>
    <property type="project" value="UniProtKB-SubCell"/>
</dbReference>
<dbReference type="GO" id="GO:0046354">
    <property type="term" value="P:mannan biosynthetic process"/>
    <property type="evidence" value="ECO:0007669"/>
    <property type="project" value="TreeGrafter"/>
</dbReference>
<keyword evidence="7" id="KW-1133">Transmembrane helix</keyword>
<dbReference type="Pfam" id="PF11051">
    <property type="entry name" value="Mannosyl_trans3"/>
    <property type="match status" value="2"/>
</dbReference>
<evidence type="ECO:0000313" key="13">
    <source>
        <dbReference type="Proteomes" id="UP001489004"/>
    </source>
</evidence>
<feature type="region of interest" description="Disordered" evidence="11">
    <location>
        <begin position="1"/>
        <end position="50"/>
    </location>
</feature>
<organism evidence="12 13">
    <name type="scientific">[Myrmecia] bisecta</name>
    <dbReference type="NCBI Taxonomy" id="41462"/>
    <lineage>
        <taxon>Eukaryota</taxon>
        <taxon>Viridiplantae</taxon>
        <taxon>Chlorophyta</taxon>
        <taxon>core chlorophytes</taxon>
        <taxon>Trebouxiophyceae</taxon>
        <taxon>Trebouxiales</taxon>
        <taxon>Trebouxiaceae</taxon>
        <taxon>Myrmecia</taxon>
    </lineage>
</organism>
<sequence length="560" mass="63851">MDGPRLRQTGPDPRAGQKGRVDGAAAGVDPLDPLDSLEPDGEGDGMQTLHAYDPLSVVDALKQAREADFEHLQEHAEEEAVIAEAEYKRQEQLRKEQRKKELEAKRQKKERMREKAERKAREAAAAEEMRIKSEAMLADKARLDAYYATPEFQEQRAANWDRAGRPGRTRGIVIPSGGSVLLHHAFVTIKMLREVHNCTLPIQIIYNGPNEMGPKKIAKFQNAFSDVTCIDGSKVPYPKHHRRIDLGTRKSEDSVDDESHKDVSGFAFKIWALVYATTFDEVLMLDSDNMPLREPSYLFETREYRMHGALFFPDWWEKGWVKAEAYTMFGLEVPWTLKPKYVTSESGQLLLDRNQHFDVLEWLWFLNSHQNVTYKLMYGDKDTFRLAFNLAGKKRDFKQVTIPPCAPLDANPLNKPPTVFLHVGMMQHDPYGNVAFLHRTAEGKFYAFGKGFRKVDYVSVPLSPKRAKGCLHKTMGYSAKQIDTGTFAQCPVADPKTFHKECKLNIRSPDFPIPVIPVGEIPELSGVLEASNAMFRQIQKEYKDSLLADRERLSRRHMLA</sequence>
<comment type="caution">
    <text evidence="12">The sequence shown here is derived from an EMBL/GenBank/DDBJ whole genome shotgun (WGS) entry which is preliminary data.</text>
</comment>
<dbReference type="SUPFAM" id="SSF53448">
    <property type="entry name" value="Nucleotide-diphospho-sugar transferases"/>
    <property type="match status" value="1"/>
</dbReference>
<evidence type="ECO:0000313" key="12">
    <source>
        <dbReference type="EMBL" id="KAK9814131.1"/>
    </source>
</evidence>
<comment type="subcellular location">
    <subcellularLocation>
        <location evidence="10">Endomembrane system</location>
        <topology evidence="10">Single-pass membrane protein</topology>
    </subcellularLocation>
    <subcellularLocation>
        <location evidence="1">Golgi apparatus membrane</location>
    </subcellularLocation>
    <subcellularLocation>
        <location evidence="2">Membrane</location>
        <topology evidence="2">Single-pass type II membrane protein</topology>
    </subcellularLocation>
</comment>
<gene>
    <name evidence="12" type="ORF">WJX72_001060</name>
</gene>
<protein>
    <submittedName>
        <fullName evidence="12">Uncharacterized protein</fullName>
    </submittedName>
</protein>
<dbReference type="Gene3D" id="3.90.550.10">
    <property type="entry name" value="Spore Coat Polysaccharide Biosynthesis Protein SpsA, Chain A"/>
    <property type="match status" value="1"/>
</dbReference>
<evidence type="ECO:0000256" key="11">
    <source>
        <dbReference type="SAM" id="MobiDB-lite"/>
    </source>
</evidence>
<dbReference type="Proteomes" id="UP001489004">
    <property type="component" value="Unassembled WGS sequence"/>
</dbReference>
<keyword evidence="9" id="KW-0472">Membrane</keyword>
<reference evidence="12 13" key="1">
    <citation type="journal article" date="2024" name="Nat. Commun.">
        <title>Phylogenomics reveals the evolutionary origins of lichenization in chlorophyte algae.</title>
        <authorList>
            <person name="Puginier C."/>
            <person name="Libourel C."/>
            <person name="Otte J."/>
            <person name="Skaloud P."/>
            <person name="Haon M."/>
            <person name="Grisel S."/>
            <person name="Petersen M."/>
            <person name="Berrin J.G."/>
            <person name="Delaux P.M."/>
            <person name="Dal Grande F."/>
            <person name="Keller J."/>
        </authorList>
    </citation>
    <scope>NUCLEOTIDE SEQUENCE [LARGE SCALE GENOMIC DNA]</scope>
    <source>
        <strain evidence="12 13">SAG 2043</strain>
    </source>
</reference>
<evidence type="ECO:0000256" key="10">
    <source>
        <dbReference type="ARBA" id="ARBA00037847"/>
    </source>
</evidence>
<evidence type="ECO:0000256" key="9">
    <source>
        <dbReference type="ARBA" id="ARBA00023136"/>
    </source>
</evidence>
<proteinExistence type="inferred from homology"/>
<evidence type="ECO:0000256" key="2">
    <source>
        <dbReference type="ARBA" id="ARBA00004606"/>
    </source>
</evidence>
<dbReference type="EMBL" id="JALJOR010000007">
    <property type="protein sequence ID" value="KAK9814131.1"/>
    <property type="molecule type" value="Genomic_DNA"/>
</dbReference>
<keyword evidence="6" id="KW-0735">Signal-anchor</keyword>
<feature type="region of interest" description="Disordered" evidence="11">
    <location>
        <begin position="98"/>
        <end position="121"/>
    </location>
</feature>
<evidence type="ECO:0000256" key="7">
    <source>
        <dbReference type="ARBA" id="ARBA00022989"/>
    </source>
</evidence>
<dbReference type="PANTHER" id="PTHR31646">
    <property type="entry name" value="ALPHA-1,2-MANNOSYLTRANSFERASE MNN2"/>
    <property type="match status" value="1"/>
</dbReference>
<keyword evidence="8" id="KW-0333">Golgi apparatus</keyword>
<accession>A0AAW1PXK3</accession>
<dbReference type="PANTHER" id="PTHR31646:SF1">
    <property type="entry name" value="ALPHA-1,2-MANNOSYLTRANSFERASE MNN2"/>
    <property type="match status" value="1"/>
</dbReference>
<evidence type="ECO:0000256" key="1">
    <source>
        <dbReference type="ARBA" id="ARBA00004394"/>
    </source>
</evidence>
<keyword evidence="4" id="KW-0808">Transferase</keyword>
<dbReference type="InterPro" id="IPR029044">
    <property type="entry name" value="Nucleotide-diphossugar_trans"/>
</dbReference>
<dbReference type="AlphaFoldDB" id="A0AAW1PXK3"/>
<dbReference type="GO" id="GO:0000026">
    <property type="term" value="F:alpha-1,2-mannosyltransferase activity"/>
    <property type="evidence" value="ECO:0007669"/>
    <property type="project" value="TreeGrafter"/>
</dbReference>
<evidence type="ECO:0000256" key="5">
    <source>
        <dbReference type="ARBA" id="ARBA00022692"/>
    </source>
</evidence>
<comment type="similarity">
    <text evidence="3">Belongs to the MNN1/MNT family.</text>
</comment>
<keyword evidence="13" id="KW-1185">Reference proteome</keyword>
<dbReference type="InterPro" id="IPR022751">
    <property type="entry name" value="Alpha_mannosyltransferase"/>
</dbReference>
<evidence type="ECO:0000256" key="6">
    <source>
        <dbReference type="ARBA" id="ARBA00022968"/>
    </source>
</evidence>
<evidence type="ECO:0000256" key="8">
    <source>
        <dbReference type="ARBA" id="ARBA00023034"/>
    </source>
</evidence>
<evidence type="ECO:0000256" key="4">
    <source>
        <dbReference type="ARBA" id="ARBA00022679"/>
    </source>
</evidence>
<evidence type="ECO:0000256" key="3">
    <source>
        <dbReference type="ARBA" id="ARBA00009105"/>
    </source>
</evidence>
<name>A0AAW1PXK3_9CHLO</name>
<keyword evidence="5" id="KW-0812">Transmembrane</keyword>